<dbReference type="CDD" id="cd18083">
    <property type="entry name" value="aTrm56-like"/>
    <property type="match status" value="1"/>
</dbReference>
<dbReference type="RefSeq" id="WP_014557965.1">
    <property type="nucleotide sequence ID" value="NC_017461.1"/>
</dbReference>
<evidence type="ECO:0000256" key="10">
    <source>
        <dbReference type="ARBA" id="ARBA00022691"/>
    </source>
</evidence>
<evidence type="ECO:0000256" key="14">
    <source>
        <dbReference type="HAMAP-Rule" id="MF_00077"/>
    </source>
</evidence>
<evidence type="ECO:0000313" key="16">
    <source>
        <dbReference type="EMBL" id="AFH42816.1"/>
    </source>
</evidence>
<reference evidence="16 17" key="2">
    <citation type="journal article" date="2014" name="Extremophiles">
        <title>Analysis of the complete genome of Fervidococcus fontis confirms the distinct phylogenetic position of the order Fervidicoccales and suggests its environmental function.</title>
        <authorList>
            <person name="Lebedinsky A.V."/>
            <person name="Mardanov A.V."/>
            <person name="Kublanov I.V."/>
            <person name="Gumerov V.M."/>
            <person name="Beletsky A.V."/>
            <person name="Perevalova A.A."/>
            <person name="Bidzhieva S.Kh."/>
            <person name="Bonch-Osmolovskaya E.A."/>
            <person name="Skryabin K.G."/>
            <person name="Ravin N.V."/>
        </authorList>
    </citation>
    <scope>NUCLEOTIDE SEQUENCE [LARGE SCALE GENOMIC DNA]</scope>
    <source>
        <strain evidence="17">DSM 19380 / VKM B-2539 / Kam940</strain>
    </source>
</reference>
<evidence type="ECO:0000256" key="11">
    <source>
        <dbReference type="ARBA" id="ARBA00022694"/>
    </source>
</evidence>
<feature type="compositionally biased region" description="Basic and acidic residues" evidence="15">
    <location>
        <begin position="185"/>
        <end position="195"/>
    </location>
</feature>
<comment type="subunit">
    <text evidence="4 14">Homodimer.</text>
</comment>
<evidence type="ECO:0000313" key="17">
    <source>
        <dbReference type="Proteomes" id="UP000007391"/>
    </source>
</evidence>
<feature type="binding site" evidence="14">
    <location>
        <begin position="117"/>
        <end position="121"/>
    </location>
    <ligand>
        <name>S-adenosyl-L-methionine</name>
        <dbReference type="ChEBI" id="CHEBI:59789"/>
    </ligand>
</feature>
<protein>
    <recommendedName>
        <fullName evidence="6 14">tRNA (cytidine(56)-2'-O)-methyltransferase</fullName>
        <ecNumber evidence="5 14">2.1.1.206</ecNumber>
    </recommendedName>
    <alternativeName>
        <fullName evidence="12 14">tRNA ribose 2'-O-methyltransferase aTrm56</fullName>
    </alternativeName>
</protein>
<dbReference type="KEGG" id="ffo:FFONT_0828"/>
<dbReference type="GO" id="GO:0002128">
    <property type="term" value="P:tRNA nucleoside ribose methylation"/>
    <property type="evidence" value="ECO:0007669"/>
    <property type="project" value="UniProtKB-UniRule"/>
</dbReference>
<evidence type="ECO:0000256" key="2">
    <source>
        <dbReference type="ARBA" id="ARBA00004496"/>
    </source>
</evidence>
<dbReference type="eggNOG" id="arCOG01857">
    <property type="taxonomic scope" value="Archaea"/>
</dbReference>
<dbReference type="GO" id="GO:0106059">
    <property type="term" value="F:tRNA (cytidine(56)-2'-O)-methyltransferase activity"/>
    <property type="evidence" value="ECO:0007669"/>
    <property type="project" value="UniProtKB-EC"/>
</dbReference>
<dbReference type="InterPro" id="IPR029028">
    <property type="entry name" value="Alpha/beta_knot_MTases"/>
</dbReference>
<comment type="subcellular location">
    <subcellularLocation>
        <location evidence="2 14">Cytoplasm</location>
    </subcellularLocation>
</comment>
<keyword evidence="11 14" id="KW-0819">tRNA processing</keyword>
<evidence type="ECO:0000256" key="1">
    <source>
        <dbReference type="ARBA" id="ARBA00003959"/>
    </source>
</evidence>
<evidence type="ECO:0000256" key="4">
    <source>
        <dbReference type="ARBA" id="ARBA00011738"/>
    </source>
</evidence>
<name>I0A1F9_FERFK</name>
<accession>I0A1F9</accession>
<dbReference type="EC" id="2.1.1.206" evidence="5 14"/>
<keyword evidence="9 14" id="KW-0808">Transferase</keyword>
<evidence type="ECO:0000256" key="13">
    <source>
        <dbReference type="ARBA" id="ARBA00047792"/>
    </source>
</evidence>
<evidence type="ECO:0000256" key="5">
    <source>
        <dbReference type="ARBA" id="ARBA00012624"/>
    </source>
</evidence>
<feature type="binding site" evidence="14">
    <location>
        <position position="91"/>
    </location>
    <ligand>
        <name>S-adenosyl-L-methionine</name>
        <dbReference type="ChEBI" id="CHEBI:59789"/>
    </ligand>
</feature>
<dbReference type="Pfam" id="PF01994">
    <property type="entry name" value="Trm56"/>
    <property type="match status" value="1"/>
</dbReference>
<comment type="function">
    <text evidence="1 14">Specifically catalyzes the AdoMet-dependent 2'-O-ribose methylation of cytidine at position 56 in tRNAs.</text>
</comment>
<dbReference type="Proteomes" id="UP000007391">
    <property type="component" value="Chromosome"/>
</dbReference>
<dbReference type="InterPro" id="IPR002845">
    <property type="entry name" value="tRNA_mtfrase_aTrm56"/>
</dbReference>
<dbReference type="Gene3D" id="3.40.1280.10">
    <property type="match status" value="1"/>
</dbReference>
<evidence type="ECO:0000256" key="15">
    <source>
        <dbReference type="SAM" id="MobiDB-lite"/>
    </source>
</evidence>
<dbReference type="InterPro" id="IPR029026">
    <property type="entry name" value="tRNA_m1G_MTases_N"/>
</dbReference>
<feature type="region of interest" description="Disordered" evidence="15">
    <location>
        <begin position="175"/>
        <end position="195"/>
    </location>
</feature>
<dbReference type="InParanoid" id="I0A1F9"/>
<feature type="binding site" evidence="14">
    <location>
        <begin position="135"/>
        <end position="142"/>
    </location>
    <ligand>
        <name>S-adenosyl-L-methionine</name>
        <dbReference type="ChEBI" id="CHEBI:59789"/>
    </ligand>
</feature>
<dbReference type="HAMAP" id="MF_00077">
    <property type="entry name" value="tRNA_methyltr_aTrm56"/>
    <property type="match status" value="1"/>
</dbReference>
<evidence type="ECO:0000256" key="3">
    <source>
        <dbReference type="ARBA" id="ARBA00010324"/>
    </source>
</evidence>
<keyword evidence="7 14" id="KW-0963">Cytoplasm</keyword>
<comment type="catalytic activity">
    <reaction evidence="13 14">
        <text>cytidine(56) in tRNA + S-adenosyl-L-methionine = 2'-O-methylcytidine(56) in tRNA + S-adenosyl-L-homocysteine + H(+)</text>
        <dbReference type="Rhea" id="RHEA:42968"/>
        <dbReference type="Rhea" id="RHEA-COMP:10308"/>
        <dbReference type="Rhea" id="RHEA-COMP:10309"/>
        <dbReference type="ChEBI" id="CHEBI:15378"/>
        <dbReference type="ChEBI" id="CHEBI:57856"/>
        <dbReference type="ChEBI" id="CHEBI:59789"/>
        <dbReference type="ChEBI" id="CHEBI:74495"/>
        <dbReference type="ChEBI" id="CHEBI:82748"/>
        <dbReference type="EC" id="2.1.1.206"/>
    </reaction>
</comment>
<organism evidence="16 17">
    <name type="scientific">Fervidicoccus fontis (strain DSM 19380 / JCM 18336 / VKM B-2539 / Kam940)</name>
    <dbReference type="NCBI Taxonomy" id="1163730"/>
    <lineage>
        <taxon>Archaea</taxon>
        <taxon>Thermoproteota</taxon>
        <taxon>Thermoprotei</taxon>
        <taxon>Fervidicoccales</taxon>
        <taxon>Fervidicoccaceae</taxon>
        <taxon>Fervidicoccus</taxon>
    </lineage>
</organism>
<evidence type="ECO:0000256" key="8">
    <source>
        <dbReference type="ARBA" id="ARBA00022603"/>
    </source>
</evidence>
<dbReference type="AlphaFoldDB" id="I0A1F9"/>
<dbReference type="OrthoDB" id="14397at2157"/>
<dbReference type="GeneID" id="12449912"/>
<dbReference type="EMBL" id="CP003423">
    <property type="protein sequence ID" value="AFH42816.1"/>
    <property type="molecule type" value="Genomic_DNA"/>
</dbReference>
<comment type="similarity">
    <text evidence="3 14">Belongs to the aTrm56 family.</text>
</comment>
<sequence>MEGIEPQAGILRLGHRPKRDKRITTHTALVARAFGASYYFLSEVCDMSVMDNVLSVEKRWGRGFKLVSCGLSYKDYISIWRNYMKGVIVHLTMYGLELEREIDGIKKAGKPVLIIIGSEKVPGEIYKIADFNISVGNQPHSEVAALAIFLDRLYNGQELYYKFEDAKVQIEPSASGKKVISIGGNKDEKEKYNDA</sequence>
<evidence type="ECO:0000256" key="6">
    <source>
        <dbReference type="ARBA" id="ARBA00013709"/>
    </source>
</evidence>
<evidence type="ECO:0000256" key="12">
    <source>
        <dbReference type="ARBA" id="ARBA00029826"/>
    </source>
</evidence>
<evidence type="ECO:0000256" key="7">
    <source>
        <dbReference type="ARBA" id="ARBA00022490"/>
    </source>
</evidence>
<dbReference type="PIRSF" id="PIRSF016123">
    <property type="entry name" value="UCP016123"/>
    <property type="match status" value="1"/>
</dbReference>
<dbReference type="SUPFAM" id="SSF75217">
    <property type="entry name" value="alpha/beta knot"/>
    <property type="match status" value="1"/>
</dbReference>
<dbReference type="STRING" id="1163730.FFONT_0828"/>
<reference evidence="17" key="1">
    <citation type="submission" date="2012-03" db="EMBL/GenBank/DDBJ databases">
        <title>Fervidicoccus fontis complete genome analysis confirms its distinct phylogenetic position and predicts its environmental function.</title>
        <authorList>
            <person name="Lebedinsky A.V."/>
            <person name="Mardanov A.V."/>
            <person name="Gumerov V.M."/>
            <person name="Beletsky A.V."/>
            <person name="Kublanov I.V."/>
            <person name="Perevalova A.A."/>
            <person name="Bonch-Osmolovskaya E.A."/>
            <person name="Ravin N.V."/>
            <person name="Skryabin K.G."/>
        </authorList>
    </citation>
    <scope>NUCLEOTIDE SEQUENCE [LARGE SCALE GENOMIC DNA]</scope>
    <source>
        <strain evidence="17">DSM 19380 / VKM B-2539 / Kam940</strain>
    </source>
</reference>
<evidence type="ECO:0000256" key="9">
    <source>
        <dbReference type="ARBA" id="ARBA00022679"/>
    </source>
</evidence>
<dbReference type="GO" id="GO:0005737">
    <property type="term" value="C:cytoplasm"/>
    <property type="evidence" value="ECO:0007669"/>
    <property type="project" value="UniProtKB-SubCell"/>
</dbReference>
<gene>
    <name evidence="16" type="ordered locus">FFONT_0828</name>
</gene>
<dbReference type="PANTHER" id="PTHR42197">
    <property type="entry name" value="TRNA (CYTIDINE(56)-2'-O)-METHYLTRANSFERASE"/>
    <property type="match status" value="1"/>
</dbReference>
<keyword evidence="8 14" id="KW-0489">Methyltransferase</keyword>
<dbReference type="PANTHER" id="PTHR42197:SF1">
    <property type="entry name" value="TRNA (CYTIDINE(56)-2'-O)-METHYLTRANSFERASE"/>
    <property type="match status" value="1"/>
</dbReference>
<proteinExistence type="inferred from homology"/>
<dbReference type="HOGENOM" id="CLU_123709_0_0_2"/>
<keyword evidence="17" id="KW-1185">Reference proteome</keyword>
<keyword evidence="10 14" id="KW-0949">S-adenosyl-L-methionine</keyword>